<name>A0ABN2IDZ3_9ACTN</name>
<reference evidence="1 2" key="1">
    <citation type="journal article" date="2019" name="Int. J. Syst. Evol. Microbiol.">
        <title>The Global Catalogue of Microorganisms (GCM) 10K type strain sequencing project: providing services to taxonomists for standard genome sequencing and annotation.</title>
        <authorList>
            <consortium name="The Broad Institute Genomics Platform"/>
            <consortium name="The Broad Institute Genome Sequencing Center for Infectious Disease"/>
            <person name="Wu L."/>
            <person name="Ma J."/>
        </authorList>
    </citation>
    <scope>NUCLEOTIDE SEQUENCE [LARGE SCALE GENOMIC DNA]</scope>
    <source>
        <strain evidence="1 2">JCM 16002</strain>
    </source>
</reference>
<gene>
    <name evidence="1" type="ORF">GCM10009831_10660</name>
</gene>
<dbReference type="Proteomes" id="UP001500383">
    <property type="component" value="Unassembled WGS sequence"/>
</dbReference>
<organism evidence="1 2">
    <name type="scientific">Dietzia cercidiphylli</name>
    <dbReference type="NCBI Taxonomy" id="498199"/>
    <lineage>
        <taxon>Bacteria</taxon>
        <taxon>Bacillati</taxon>
        <taxon>Actinomycetota</taxon>
        <taxon>Actinomycetes</taxon>
        <taxon>Mycobacteriales</taxon>
        <taxon>Dietziaceae</taxon>
        <taxon>Dietzia</taxon>
    </lineage>
</organism>
<evidence type="ECO:0008006" key="3">
    <source>
        <dbReference type="Google" id="ProtNLM"/>
    </source>
</evidence>
<dbReference type="SUPFAM" id="SSF52980">
    <property type="entry name" value="Restriction endonuclease-like"/>
    <property type="match status" value="1"/>
</dbReference>
<accession>A0ABN2IDZ3</accession>
<proteinExistence type="predicted"/>
<evidence type="ECO:0000313" key="2">
    <source>
        <dbReference type="Proteomes" id="UP001500383"/>
    </source>
</evidence>
<keyword evidence="2" id="KW-1185">Reference proteome</keyword>
<evidence type="ECO:0000313" key="1">
    <source>
        <dbReference type="EMBL" id="GAA1703265.1"/>
    </source>
</evidence>
<protein>
    <recommendedName>
        <fullName evidence="3">DUF559 domain-containing protein</fullName>
    </recommendedName>
</protein>
<comment type="caution">
    <text evidence="1">The sequence shown here is derived from an EMBL/GenBank/DDBJ whole genome shotgun (WGS) entry which is preliminary data.</text>
</comment>
<dbReference type="Gene3D" id="3.40.960.10">
    <property type="entry name" value="VSR Endonuclease"/>
    <property type="match status" value="1"/>
</dbReference>
<dbReference type="InterPro" id="IPR011335">
    <property type="entry name" value="Restrct_endonuc-II-like"/>
</dbReference>
<dbReference type="EMBL" id="BAAAQG010000006">
    <property type="protein sequence ID" value="GAA1703265.1"/>
    <property type="molecule type" value="Genomic_DNA"/>
</dbReference>
<sequence>MRRDRRFRDTRPPTPLPASLADAVAGGQPFAASQALETGLVTRYALRSAFRMIVPGVYAAKGARLSRWDFIRAVDIWAPADAVIGGWSAAYLHGEHWYSTERGNGVVDVFTSAEPRVPTGVRERRLRQPIPAADACEIGGVRITAPARTAVDVARWSTGADRRICIVDSVCFATNTSVRAVADAATRMPGQHGVSRVVRLLDACDADAHSPQESLLRLRIERSSLPQPVSQFEICEPSGHLLTIADLAYAREKVAIFYDGRHHGDPEQWRRDLRITARLADLGWQVVRVTKGMRPEEVIGHIASALTRARRDLQHLTSS</sequence>